<protein>
    <submittedName>
        <fullName evidence="3">Uncharacterized protein</fullName>
    </submittedName>
</protein>
<name>A0AB74TGZ4_9LACT</name>
<gene>
    <name evidence="3" type="ORF">VUQ08_04920</name>
</gene>
<feature type="compositionally biased region" description="Basic residues" evidence="1">
    <location>
        <begin position="1"/>
        <end position="14"/>
    </location>
</feature>
<dbReference type="RefSeq" id="WP_347299809.1">
    <property type="nucleotide sequence ID" value="NZ_CP142433.1"/>
</dbReference>
<organism evidence="3">
    <name type="scientific">Dolosigranulum savutiense</name>
    <dbReference type="NCBI Taxonomy" id="3110288"/>
    <lineage>
        <taxon>Bacteria</taxon>
        <taxon>Bacillati</taxon>
        <taxon>Bacillota</taxon>
        <taxon>Bacilli</taxon>
        <taxon>Lactobacillales</taxon>
        <taxon>Carnobacteriaceae</taxon>
        <taxon>Dolosigranulum</taxon>
    </lineage>
</organism>
<evidence type="ECO:0000256" key="1">
    <source>
        <dbReference type="SAM" id="MobiDB-lite"/>
    </source>
</evidence>
<keyword evidence="2" id="KW-0472">Membrane</keyword>
<dbReference type="AlphaFoldDB" id="A0AB74TGZ4"/>
<feature type="transmembrane region" description="Helical" evidence="2">
    <location>
        <begin position="30"/>
        <end position="52"/>
    </location>
</feature>
<accession>A0AB74TGZ4</accession>
<keyword evidence="2" id="KW-1133">Transmembrane helix</keyword>
<sequence>MDTKIPKIRRKNKRNYGEKQMSNTESGSKIIFALRILFVLLIVANISMDLYFLGSVDYKNIKWMIVTLVFLFIVE</sequence>
<evidence type="ECO:0000256" key="2">
    <source>
        <dbReference type="SAM" id="Phobius"/>
    </source>
</evidence>
<proteinExistence type="predicted"/>
<reference evidence="3" key="1">
    <citation type="submission" date="2023-12" db="EMBL/GenBank/DDBJ databases">
        <title>Dolosigranulum savutii sp. nov. isolated from human upper respiratory samples collected in Botswana.</title>
        <authorList>
            <person name="Kelly M.S."/>
        </authorList>
    </citation>
    <scope>NUCLEOTIDE SEQUENCE</scope>
    <source>
        <strain evidence="3">MSK433</strain>
    </source>
</reference>
<feature type="region of interest" description="Disordered" evidence="1">
    <location>
        <begin position="1"/>
        <end position="24"/>
    </location>
</feature>
<dbReference type="EMBL" id="CP142433">
    <property type="protein sequence ID" value="XBC45241.1"/>
    <property type="molecule type" value="Genomic_DNA"/>
</dbReference>
<evidence type="ECO:0000313" key="3">
    <source>
        <dbReference type="EMBL" id="XBC45241.1"/>
    </source>
</evidence>
<keyword evidence="2" id="KW-0812">Transmembrane</keyword>